<dbReference type="EMBL" id="NBII01000002">
    <property type="protein sequence ID" value="PAV22840.1"/>
    <property type="molecule type" value="Genomic_DNA"/>
</dbReference>
<evidence type="ECO:0000313" key="3">
    <source>
        <dbReference type="EMBL" id="PAV22840.1"/>
    </source>
</evidence>
<dbReference type="GO" id="GO:0005634">
    <property type="term" value="C:nucleus"/>
    <property type="evidence" value="ECO:0007669"/>
    <property type="project" value="TreeGrafter"/>
</dbReference>
<feature type="compositionally biased region" description="Basic and acidic residues" evidence="2">
    <location>
        <begin position="381"/>
        <end position="394"/>
    </location>
</feature>
<dbReference type="GO" id="GO:0005739">
    <property type="term" value="C:mitochondrion"/>
    <property type="evidence" value="ECO:0007669"/>
    <property type="project" value="TreeGrafter"/>
</dbReference>
<comment type="similarity">
    <text evidence="1">Belongs to the EXO5 family.</text>
</comment>
<accession>A0A286UTB4</accession>
<keyword evidence="4" id="KW-1185">Reference proteome</keyword>
<dbReference type="OrthoDB" id="354769at2759"/>
<comment type="caution">
    <text evidence="3">The sequence shown here is derived from an EMBL/GenBank/DDBJ whole genome shotgun (WGS) entry which is preliminary data.</text>
</comment>
<reference evidence="3 4" key="1">
    <citation type="journal article" date="2017" name="Mol. Ecol.">
        <title>Comparative and population genomic landscape of Phellinus noxius: A hypervariable fungus causing root rot in trees.</title>
        <authorList>
            <person name="Chung C.L."/>
            <person name="Lee T.J."/>
            <person name="Akiba M."/>
            <person name="Lee H.H."/>
            <person name="Kuo T.H."/>
            <person name="Liu D."/>
            <person name="Ke H.M."/>
            <person name="Yokoi T."/>
            <person name="Roa M.B."/>
            <person name="Lu M.J."/>
            <person name="Chang Y.Y."/>
            <person name="Ann P.J."/>
            <person name="Tsai J.N."/>
            <person name="Chen C.Y."/>
            <person name="Tzean S.S."/>
            <person name="Ota Y."/>
            <person name="Hattori T."/>
            <person name="Sahashi N."/>
            <person name="Liou R.F."/>
            <person name="Kikuchi T."/>
            <person name="Tsai I.J."/>
        </authorList>
    </citation>
    <scope>NUCLEOTIDE SEQUENCE [LARGE SCALE GENOMIC DNA]</scope>
    <source>
        <strain evidence="3 4">FFPRI411160</strain>
    </source>
</reference>
<dbReference type="FunCoup" id="A0A286UTB4">
    <property type="interactions" value="177"/>
</dbReference>
<dbReference type="Pfam" id="PF09810">
    <property type="entry name" value="Exo5"/>
    <property type="match status" value="1"/>
</dbReference>
<evidence type="ECO:0000256" key="1">
    <source>
        <dbReference type="ARBA" id="ARBA00009797"/>
    </source>
</evidence>
<dbReference type="GO" id="GO:0036297">
    <property type="term" value="P:interstrand cross-link repair"/>
    <property type="evidence" value="ECO:0007669"/>
    <property type="project" value="TreeGrafter"/>
</dbReference>
<dbReference type="GO" id="GO:0045145">
    <property type="term" value="F:single-stranded DNA 5'-3' DNA exonuclease activity"/>
    <property type="evidence" value="ECO:0007669"/>
    <property type="project" value="InterPro"/>
</dbReference>
<feature type="compositionally biased region" description="Polar residues" evidence="2">
    <location>
        <begin position="443"/>
        <end position="453"/>
    </location>
</feature>
<sequence length="559" mass="63532">MPLGTIPKKSFLKLTAFVMKNSMKFTNKNKALLKGKKSGNETSLIGRFRRRRGYLSVSDIVGPIWCEVQYEYGLLQQRHMPLSRRPTSFKSVSGKEIQVKTDVAYRNNAIMTKGKDVHKTLEVEIHKEEIPILITSEEEKWALTLLNFLIKLEVLKETQICREIPIWGIVQNQPLFGIIDELRLVNNQSLSTSSTFLEQATPKKTEKQLPLDTFLIPDSRRKKDSEKKAHDYTSGSAKLSTPDFEIRLYDNKTRYKKSLPSHNDTLPSRIQLMLYHSLLQRVLEMDISKSTGPNAEETSIFSIFCSHLGPQINIFQEFSDNFLEQMRMVVELNDLNWKFRESLCLKDMDIPAQETIASLGFGKKDILSNRLFLAYRHRGTSHNDTELEEKDPPKGLETSNETVEPSCTDEVPEATEKVLPVAPTKDDNLTDKTSEDSGRTVPTRYSSVETEISASEEALSPERDSGLLLNDSTNSRETSAAPDDVILASSAPASGTLIGTKMFFHKEEMVMGHLENILRWWNGKRPPIGVDEENVSRCNSCEYIDDCEWREKLSTGKKV</sequence>
<evidence type="ECO:0000313" key="4">
    <source>
        <dbReference type="Proteomes" id="UP000217199"/>
    </source>
</evidence>
<dbReference type="Proteomes" id="UP000217199">
    <property type="component" value="Unassembled WGS sequence"/>
</dbReference>
<gene>
    <name evidence="3" type="ORF">PNOK_0279700</name>
</gene>
<evidence type="ECO:0000256" key="2">
    <source>
        <dbReference type="SAM" id="MobiDB-lite"/>
    </source>
</evidence>
<dbReference type="InterPro" id="IPR019190">
    <property type="entry name" value="EXOV"/>
</dbReference>
<dbReference type="PANTHER" id="PTHR14464">
    <property type="entry name" value="EXONUCLEASE V"/>
    <property type="match status" value="1"/>
</dbReference>
<dbReference type="InParanoid" id="A0A286UTB4"/>
<dbReference type="AlphaFoldDB" id="A0A286UTB4"/>
<name>A0A286UTB4_9AGAM</name>
<protein>
    <submittedName>
        <fullName evidence="3">Rhamnolipids biosynthesis 3-oxoacyl-reductase</fullName>
    </submittedName>
</protein>
<feature type="compositionally biased region" description="Basic and acidic residues" evidence="2">
    <location>
        <begin position="424"/>
        <end position="438"/>
    </location>
</feature>
<dbReference type="PANTHER" id="PTHR14464:SF4">
    <property type="entry name" value="EXONUCLEASE V"/>
    <property type="match status" value="1"/>
</dbReference>
<proteinExistence type="inferred from homology"/>
<organism evidence="3 4">
    <name type="scientific">Pyrrhoderma noxium</name>
    <dbReference type="NCBI Taxonomy" id="2282107"/>
    <lineage>
        <taxon>Eukaryota</taxon>
        <taxon>Fungi</taxon>
        <taxon>Dikarya</taxon>
        <taxon>Basidiomycota</taxon>
        <taxon>Agaricomycotina</taxon>
        <taxon>Agaricomycetes</taxon>
        <taxon>Hymenochaetales</taxon>
        <taxon>Hymenochaetaceae</taxon>
        <taxon>Pyrrhoderma</taxon>
    </lineage>
</organism>
<feature type="region of interest" description="Disordered" evidence="2">
    <location>
        <begin position="381"/>
        <end position="483"/>
    </location>
</feature>